<dbReference type="CDD" id="cd00051">
    <property type="entry name" value="EFh"/>
    <property type="match status" value="1"/>
</dbReference>
<dbReference type="SUPFAM" id="SSF47473">
    <property type="entry name" value="EF-hand"/>
    <property type="match status" value="1"/>
</dbReference>
<protein>
    <submittedName>
        <fullName evidence="11">MFS general substrate transporter</fullName>
    </submittedName>
</protein>
<dbReference type="CDD" id="cd02340">
    <property type="entry name" value="ZZ_NBR1_like"/>
    <property type="match status" value="1"/>
</dbReference>
<keyword evidence="8" id="KW-1133">Transmembrane helix</keyword>
<keyword evidence="1" id="KW-0479">Metal-binding</keyword>
<dbReference type="PROSITE" id="PS50135">
    <property type="entry name" value="ZF_ZZ_2"/>
    <property type="match status" value="1"/>
</dbReference>
<feature type="transmembrane region" description="Helical" evidence="8">
    <location>
        <begin position="18"/>
        <end position="35"/>
    </location>
</feature>
<gene>
    <name evidence="11" type="ORF">FRX48_05840</name>
</gene>
<feature type="compositionally biased region" description="Basic and acidic residues" evidence="7">
    <location>
        <begin position="1038"/>
        <end position="1055"/>
    </location>
</feature>
<accession>A0A5M8PLX9</accession>
<dbReference type="InterPro" id="IPR011992">
    <property type="entry name" value="EF-hand-dom_pair"/>
</dbReference>
<dbReference type="GO" id="GO:0016020">
    <property type="term" value="C:membrane"/>
    <property type="evidence" value="ECO:0007669"/>
    <property type="project" value="TreeGrafter"/>
</dbReference>
<keyword evidence="8" id="KW-0472">Membrane</keyword>
<keyword evidence="5" id="KW-0106">Calcium</keyword>
<dbReference type="GO" id="GO:0008270">
    <property type="term" value="F:zinc ion binding"/>
    <property type="evidence" value="ECO:0007669"/>
    <property type="project" value="UniProtKB-KW"/>
</dbReference>
<feature type="region of interest" description="Disordered" evidence="7">
    <location>
        <begin position="1105"/>
        <end position="1141"/>
    </location>
</feature>
<dbReference type="SMART" id="SM00291">
    <property type="entry name" value="ZnF_ZZ"/>
    <property type="match status" value="1"/>
</dbReference>
<dbReference type="Pfam" id="PF00569">
    <property type="entry name" value="ZZ"/>
    <property type="match status" value="1"/>
</dbReference>
<dbReference type="Pfam" id="PF13499">
    <property type="entry name" value="EF-hand_7"/>
    <property type="match status" value="1"/>
</dbReference>
<dbReference type="PROSITE" id="PS00018">
    <property type="entry name" value="EF_HAND_1"/>
    <property type="match status" value="2"/>
</dbReference>
<evidence type="ECO:0000259" key="9">
    <source>
        <dbReference type="PROSITE" id="PS50135"/>
    </source>
</evidence>
<feature type="region of interest" description="Disordered" evidence="7">
    <location>
        <begin position="874"/>
        <end position="926"/>
    </location>
</feature>
<dbReference type="InterPro" id="IPR002048">
    <property type="entry name" value="EF_hand_dom"/>
</dbReference>
<feature type="compositionally biased region" description="Polar residues" evidence="7">
    <location>
        <begin position="650"/>
        <end position="660"/>
    </location>
</feature>
<keyword evidence="2" id="KW-0677">Repeat</keyword>
<feature type="domain" description="EF-hand" evidence="10">
    <location>
        <begin position="432"/>
        <end position="467"/>
    </location>
</feature>
<dbReference type="PANTHER" id="PTHR23055:SF187">
    <property type="entry name" value="EF HAND DOMAIN PROTEIN (AFU_ORTHOLOGUE AFUA_6G07310)"/>
    <property type="match status" value="1"/>
</dbReference>
<dbReference type="GO" id="GO:0005509">
    <property type="term" value="F:calcium ion binding"/>
    <property type="evidence" value="ECO:0007669"/>
    <property type="project" value="InterPro"/>
</dbReference>
<dbReference type="GO" id="GO:0005829">
    <property type="term" value="C:cytosol"/>
    <property type="evidence" value="ECO:0007669"/>
    <property type="project" value="TreeGrafter"/>
</dbReference>
<evidence type="ECO:0000256" key="1">
    <source>
        <dbReference type="ARBA" id="ARBA00022723"/>
    </source>
</evidence>
<dbReference type="SUPFAM" id="SSF57850">
    <property type="entry name" value="RING/U-box"/>
    <property type="match status" value="1"/>
</dbReference>
<dbReference type="PANTHER" id="PTHR23055">
    <property type="entry name" value="CALCIUM BINDING PROTEINS"/>
    <property type="match status" value="1"/>
</dbReference>
<name>A0A5M8PLX9_9LECA</name>
<dbReference type="Proteomes" id="UP000324767">
    <property type="component" value="Unassembled WGS sequence"/>
</dbReference>
<feature type="domain" description="ZZ-type" evidence="9">
    <location>
        <begin position="292"/>
        <end position="344"/>
    </location>
</feature>
<feature type="compositionally biased region" description="Basic residues" evidence="7">
    <location>
        <begin position="48"/>
        <end position="65"/>
    </location>
</feature>
<evidence type="ECO:0000256" key="8">
    <source>
        <dbReference type="SAM" id="Phobius"/>
    </source>
</evidence>
<dbReference type="InterPro" id="IPR028846">
    <property type="entry name" value="Recoverin"/>
</dbReference>
<dbReference type="PROSITE" id="PS01357">
    <property type="entry name" value="ZF_ZZ_1"/>
    <property type="match status" value="1"/>
</dbReference>
<evidence type="ECO:0000256" key="6">
    <source>
        <dbReference type="PROSITE-ProRule" id="PRU00228"/>
    </source>
</evidence>
<feature type="region of interest" description="Disordered" evidence="7">
    <location>
        <begin position="43"/>
        <end position="85"/>
    </location>
</feature>
<keyword evidence="8" id="KW-0812">Transmembrane</keyword>
<dbReference type="EMBL" id="VXIT01000009">
    <property type="protein sequence ID" value="KAA6410419.1"/>
    <property type="molecule type" value="Genomic_DNA"/>
</dbReference>
<dbReference type="InterPro" id="IPR000433">
    <property type="entry name" value="Znf_ZZ"/>
</dbReference>
<proteinExistence type="predicted"/>
<feature type="region of interest" description="Disordered" evidence="7">
    <location>
        <begin position="710"/>
        <end position="730"/>
    </location>
</feature>
<evidence type="ECO:0000313" key="12">
    <source>
        <dbReference type="Proteomes" id="UP000324767"/>
    </source>
</evidence>
<feature type="compositionally biased region" description="Basic and acidic residues" evidence="7">
    <location>
        <begin position="547"/>
        <end position="580"/>
    </location>
</feature>
<dbReference type="Gene3D" id="1.10.238.10">
    <property type="entry name" value="EF-hand"/>
    <property type="match status" value="1"/>
</dbReference>
<reference evidence="11 12" key="1">
    <citation type="submission" date="2019-09" db="EMBL/GenBank/DDBJ databases">
        <title>The hologenome of the rock-dwelling lichen Lasallia pustulata.</title>
        <authorList>
            <person name="Greshake Tzovaras B."/>
            <person name="Segers F."/>
            <person name="Bicker A."/>
            <person name="Dal Grande F."/>
            <person name="Otte J."/>
            <person name="Hankeln T."/>
            <person name="Schmitt I."/>
            <person name="Ebersberger I."/>
        </authorList>
    </citation>
    <scope>NUCLEOTIDE SEQUENCE [LARGE SCALE GENOMIC DNA]</scope>
    <source>
        <strain evidence="11">A1-1</strain>
    </source>
</reference>
<feature type="region of interest" description="Disordered" evidence="7">
    <location>
        <begin position="637"/>
        <end position="667"/>
    </location>
</feature>
<dbReference type="PRINTS" id="PR00450">
    <property type="entry name" value="RECOVERIN"/>
</dbReference>
<evidence type="ECO:0000256" key="2">
    <source>
        <dbReference type="ARBA" id="ARBA00022737"/>
    </source>
</evidence>
<dbReference type="PROSITE" id="PS50222">
    <property type="entry name" value="EF_HAND_2"/>
    <property type="match status" value="2"/>
</dbReference>
<evidence type="ECO:0000313" key="11">
    <source>
        <dbReference type="EMBL" id="KAA6410419.1"/>
    </source>
</evidence>
<evidence type="ECO:0000256" key="5">
    <source>
        <dbReference type="ARBA" id="ARBA00022837"/>
    </source>
</evidence>
<feature type="domain" description="EF-hand" evidence="10">
    <location>
        <begin position="468"/>
        <end position="503"/>
    </location>
</feature>
<sequence>MASPAPNSSLSLARYRPAILAVAALAAGCSIYYIHSNFWSEHRPTPRSLRRRNALHRPNARRRNRDQRGDNIDQPAFHESPAPIIVSGSTPLPDGPYGMFRYTTSANQVIDIPLLPGALRTIADFEHEFGLSYAEAVQARQKLEEQFLDAFFAKELPLGNALDMTDEAGQPLQNALTERGFSRENIAASMQRYSSGQLDFHPQRLLRLRERAQQRVQEIRPAQRETAPALDGAQDIPPVVNELDGRETVVDLESEHSWREEPSDDSRKEGQSLLNLLYHIAADQAKREGYVHRGVTCNSCNMMPIRGVRYRCANCIDFDLCEQCEAMQIHPKTHLFYKVRIPAPFLGNPRQAQPVWYPGKPSTLQQHLSHELNLRFCRETGFENPEVEALWDQFRCLAATEWVEDPNPFNMAIDRRTFDKCFVPNAGIRPPPPNLIYDRMFAFYDTNGDGLIGFEEFLKGLASLNNKSKDERLKRIFQGYDIDSDGYVDRKDFLRMFRAFYALNKELTRDMVSGMEEDALEGGGPRDIVLSSQPISSAFPGAIPPGERSRTGQGKTRDEYGDHVVSDDQGVVRDSGEDLGDHNEVIADAAERSRFGNVGGQLRRASESMLAPSITSPVFAFREFEMNFEDQISGEVEEELQERLERDSNHGSPEMSNAQVDGNFECSGPSIDDNWPPDYLVLEDVERALGGYLALRDVDPVDRDKVRSAAHQRIQEEGRKKRQEAREQGVREHWQRRQFYLDEENGATAPEGFEEFDDLRALKGKSRSDPQNSTLLRMASLKMILQSRFAETLLQSIEKRIAELGWKSGDNPDPALAQYFVVIVKNGMSEESLAGEIADDLLNDPPSLPEAMSFAVWLFSEVNDVETQLRQERGDFAVQSPLNSSPPSRRSRSSSKVRFQDDLTDGEYETRSNTSMPSRSIPVGERWGGYEVPEAEKDVGREILYQATQEGLNELLDPMFRKREDLAVEAVRTRTERKMWRTQISRYTSEVNNRMAAAEARRWRESLPGRARKSKTEPSPLLQDPNRDPTADITGNEQRPDEASQPSRDKEPEEHIAPAVNYPEAAEEFHSAIAAFNNADPTLEEAILHKPLEELLEESGYAAATTSTTANEYPRSRDPSSSIAAAQSEPIPDPTLPQNRPNSLLKHLALLDRIEAEDEKRGGPGKLSLAEFEEIMKGPKGQVLRFVGAWIEMASF</sequence>
<evidence type="ECO:0000256" key="4">
    <source>
        <dbReference type="ARBA" id="ARBA00022833"/>
    </source>
</evidence>
<dbReference type="InterPro" id="IPR043145">
    <property type="entry name" value="Znf_ZZ_sf"/>
</dbReference>
<evidence type="ECO:0000256" key="7">
    <source>
        <dbReference type="SAM" id="MobiDB-lite"/>
    </source>
</evidence>
<feature type="region of interest" description="Disordered" evidence="7">
    <location>
        <begin position="999"/>
        <end position="1055"/>
    </location>
</feature>
<keyword evidence="3 6" id="KW-0863">Zinc-finger</keyword>
<evidence type="ECO:0000256" key="3">
    <source>
        <dbReference type="ARBA" id="ARBA00022771"/>
    </source>
</evidence>
<organism evidence="11 12">
    <name type="scientific">Lasallia pustulata</name>
    <dbReference type="NCBI Taxonomy" id="136370"/>
    <lineage>
        <taxon>Eukaryota</taxon>
        <taxon>Fungi</taxon>
        <taxon>Dikarya</taxon>
        <taxon>Ascomycota</taxon>
        <taxon>Pezizomycotina</taxon>
        <taxon>Lecanoromycetes</taxon>
        <taxon>OSLEUM clade</taxon>
        <taxon>Umbilicariomycetidae</taxon>
        <taxon>Umbilicariales</taxon>
        <taxon>Umbilicariaceae</taxon>
        <taxon>Lasallia</taxon>
    </lineage>
</organism>
<dbReference type="OrthoDB" id="2122982at2759"/>
<dbReference type="SMART" id="SM00054">
    <property type="entry name" value="EFh"/>
    <property type="match status" value="2"/>
</dbReference>
<comment type="caution">
    <text evidence="11">The sequence shown here is derived from an EMBL/GenBank/DDBJ whole genome shotgun (WGS) entry which is preliminary data.</text>
</comment>
<dbReference type="AlphaFoldDB" id="A0A5M8PLX9"/>
<dbReference type="Gene3D" id="3.30.60.90">
    <property type="match status" value="1"/>
</dbReference>
<keyword evidence="4" id="KW-0862">Zinc</keyword>
<evidence type="ECO:0000259" key="10">
    <source>
        <dbReference type="PROSITE" id="PS50222"/>
    </source>
</evidence>
<feature type="region of interest" description="Disordered" evidence="7">
    <location>
        <begin position="535"/>
        <end position="580"/>
    </location>
</feature>
<dbReference type="InterPro" id="IPR018247">
    <property type="entry name" value="EF_Hand_1_Ca_BS"/>
</dbReference>